<keyword evidence="3" id="KW-1185">Reference proteome</keyword>
<proteinExistence type="predicted"/>
<feature type="compositionally biased region" description="Polar residues" evidence="1">
    <location>
        <begin position="338"/>
        <end position="354"/>
    </location>
</feature>
<evidence type="ECO:0000256" key="1">
    <source>
        <dbReference type="SAM" id="MobiDB-lite"/>
    </source>
</evidence>
<evidence type="ECO:0000313" key="3">
    <source>
        <dbReference type="Proteomes" id="UP000017559"/>
    </source>
</evidence>
<feature type="compositionally biased region" description="Basic residues" evidence="1">
    <location>
        <begin position="1"/>
        <end position="11"/>
    </location>
</feature>
<reference evidence="2 3" key="1">
    <citation type="journal article" date="2014" name="BMC Genomics">
        <title>Genome and secretome analysis of the hemibiotrophic fungal pathogen, Moniliophthora roreri, which causes frosty pod rot disease of cacao: mechanisms of the biotrophic and necrotrophic phases.</title>
        <authorList>
            <person name="Meinhardt L.W."/>
            <person name="Costa G.G.L."/>
            <person name="Thomazella D.P.T."/>
            <person name="Teixeira P.J.P.L."/>
            <person name="Carazzolle M.F."/>
            <person name="Schuster S.C."/>
            <person name="Carlson J.E."/>
            <person name="Guiltinan M.J."/>
            <person name="Mieczkowski P."/>
            <person name="Farmer A."/>
            <person name="Ramaraj T."/>
            <person name="Crozier J."/>
            <person name="Davis R.E."/>
            <person name="Shao J."/>
            <person name="Melnick R.L."/>
            <person name="Pereira G.A.G."/>
            <person name="Bailey B.A."/>
        </authorList>
    </citation>
    <scope>NUCLEOTIDE SEQUENCE [LARGE SCALE GENOMIC DNA]</scope>
    <source>
        <strain evidence="2 3">MCA 2997</strain>
    </source>
</reference>
<dbReference type="HOGENOM" id="CLU_025847_0_0_1"/>
<name>V2WN44_MONRO</name>
<feature type="compositionally biased region" description="Acidic residues" evidence="1">
    <location>
        <begin position="311"/>
        <end position="337"/>
    </location>
</feature>
<dbReference type="KEGG" id="mrr:Moror_11777"/>
<evidence type="ECO:0000313" key="2">
    <source>
        <dbReference type="EMBL" id="ESK82997.1"/>
    </source>
</evidence>
<feature type="compositionally biased region" description="Basic and acidic residues" evidence="1">
    <location>
        <begin position="391"/>
        <end position="403"/>
    </location>
</feature>
<dbReference type="OrthoDB" id="3042688at2759"/>
<dbReference type="AlphaFoldDB" id="V2WN44"/>
<feature type="compositionally biased region" description="Basic residues" evidence="1">
    <location>
        <begin position="721"/>
        <end position="730"/>
    </location>
</feature>
<gene>
    <name evidence="2" type="ORF">Moror_11777</name>
</gene>
<feature type="region of interest" description="Disordered" evidence="1">
    <location>
        <begin position="1"/>
        <end position="20"/>
    </location>
</feature>
<feature type="region of interest" description="Disordered" evidence="1">
    <location>
        <begin position="310"/>
        <end position="440"/>
    </location>
</feature>
<feature type="compositionally biased region" description="Basic and acidic residues" evidence="1">
    <location>
        <begin position="77"/>
        <end position="87"/>
    </location>
</feature>
<accession>V2WN44</accession>
<organism evidence="2 3">
    <name type="scientific">Moniliophthora roreri (strain MCA 2997)</name>
    <name type="common">Cocoa frosty pod rot fungus</name>
    <name type="synonym">Crinipellis roreri</name>
    <dbReference type="NCBI Taxonomy" id="1381753"/>
    <lineage>
        <taxon>Eukaryota</taxon>
        <taxon>Fungi</taxon>
        <taxon>Dikarya</taxon>
        <taxon>Basidiomycota</taxon>
        <taxon>Agaricomycotina</taxon>
        <taxon>Agaricomycetes</taxon>
        <taxon>Agaricomycetidae</taxon>
        <taxon>Agaricales</taxon>
        <taxon>Marasmiineae</taxon>
        <taxon>Marasmiaceae</taxon>
        <taxon>Moniliophthora</taxon>
    </lineage>
</organism>
<feature type="region of interest" description="Disordered" evidence="1">
    <location>
        <begin position="61"/>
        <end position="87"/>
    </location>
</feature>
<dbReference type="Proteomes" id="UP000017559">
    <property type="component" value="Unassembled WGS sequence"/>
</dbReference>
<feature type="compositionally biased region" description="Low complexity" evidence="1">
    <location>
        <begin position="355"/>
        <end position="387"/>
    </location>
</feature>
<dbReference type="EMBL" id="AWSO01001716">
    <property type="protein sequence ID" value="ESK82997.1"/>
    <property type="molecule type" value="Genomic_DNA"/>
</dbReference>
<sequence>MARKKTGKPRGKPQWPKGPKLAYLESMKAEYDNDTGKMYRKAAKYFVDTWGTTLKLEEEPIPGFNHADPDINTFPKGPERNAENQRRAKFETDARTRIGNWSRHHWTAKKTDRDVVNQVLRTMLQLMNARPRKVPILQRYQQEFWDTRLKISFEDHWAKANLPLKYLLSERNRYASLMFDKESEAFVKDLTEKNDKEYAAAMAAYRSKGTWNSNAATYFMAWKKVHRVGPTLADVLAQLLGVGCTIVLYGPRSDGNIDVTSIDGMVPESVSKAESADDFDPKRMGEMKDFFRDYAADIFTEAVCQSRVYDEEVEDEEAEDNEAGENEAGENEAEEESGPSTATNPSPVSPNLASPTPVVATLPTPTTTTPVNNADAPAMPPAAATAASKDGGSEEEKDSRAPREAPNLPTTPSPPSNNTPVSSAVANGQAGPQFAYSNPTMTTPTSVGGFIFPEIDSGVTTNGTNGGGLCLWDELHGDLQAGCGGMAEGRASGGPNFEYNLAQSLNAQNFDPQPPFSQHQSFAFQQNQFPHQQPFYPQSTSLLDQLSLPQQAQSSFNHHQCFAYPQQTLAQPAIHQEQASLPVDHTLASTTCAHNVPAGHSSSLPSVPPPSSVPPSSSPLPLSSDVPASSATIPIIPPAPPTTDQVPEKENDPNVQPKKGRKRKSPEQVPAGGEPLTERSKCPRVLTEKMALTKQDEDKKAKKKQGGPKASTTANVGGGPARRKKSTTKK</sequence>
<comment type="caution">
    <text evidence="2">The sequence shown here is derived from an EMBL/GenBank/DDBJ whole genome shotgun (WGS) entry which is preliminary data.</text>
</comment>
<protein>
    <submittedName>
        <fullName evidence="2">Uncharacterized protein</fullName>
    </submittedName>
</protein>
<feature type="region of interest" description="Disordered" evidence="1">
    <location>
        <begin position="593"/>
        <end position="730"/>
    </location>
</feature>
<feature type="compositionally biased region" description="Pro residues" evidence="1">
    <location>
        <begin position="606"/>
        <end position="618"/>
    </location>
</feature>
<feature type="compositionally biased region" description="Low complexity" evidence="1">
    <location>
        <begin position="619"/>
        <end position="634"/>
    </location>
</feature>